<organism evidence="9 10">
    <name type="scientific">Paenibacillus pini JCM 16418</name>
    <dbReference type="NCBI Taxonomy" id="1236976"/>
    <lineage>
        <taxon>Bacteria</taxon>
        <taxon>Bacillati</taxon>
        <taxon>Bacillota</taxon>
        <taxon>Bacilli</taxon>
        <taxon>Bacillales</taxon>
        <taxon>Paenibacillaceae</taxon>
        <taxon>Paenibacillus</taxon>
    </lineage>
</organism>
<dbReference type="SUPFAM" id="SSF52172">
    <property type="entry name" value="CheY-like"/>
    <property type="match status" value="1"/>
</dbReference>
<evidence type="ECO:0000256" key="3">
    <source>
        <dbReference type="ARBA" id="ARBA00023015"/>
    </source>
</evidence>
<reference evidence="9 10" key="1">
    <citation type="journal article" date="2014" name="Genome Announc.">
        <title>Draft Genome Sequence of Paenibacillus pini JCM 16418T, Isolated from the Rhizosphere of Pine Tree.</title>
        <authorList>
            <person name="Yuki M."/>
            <person name="Oshima K."/>
            <person name="Suda W."/>
            <person name="Oshida Y."/>
            <person name="Kitamura K."/>
            <person name="Iida Y."/>
            <person name="Hattori M."/>
            <person name="Ohkuma M."/>
        </authorList>
    </citation>
    <scope>NUCLEOTIDE SEQUENCE [LARGE SCALE GENOMIC DNA]</scope>
    <source>
        <strain evidence="9 10">JCM 16418</strain>
    </source>
</reference>
<comment type="caution">
    <text evidence="9">The sequence shown here is derived from an EMBL/GenBank/DDBJ whole genome shotgun (WGS) entry which is preliminary data.</text>
</comment>
<name>W7YNW5_9BACL</name>
<dbReference type="PROSITE" id="PS00622">
    <property type="entry name" value="HTH_LUXR_1"/>
    <property type="match status" value="1"/>
</dbReference>
<accession>W7YNW5</accession>
<evidence type="ECO:0000256" key="2">
    <source>
        <dbReference type="ARBA" id="ARBA00023012"/>
    </source>
</evidence>
<gene>
    <name evidence="9" type="ORF">JCM16418_334</name>
</gene>
<feature type="modified residue" description="4-aspartylphosphate" evidence="6">
    <location>
        <position position="53"/>
    </location>
</feature>
<feature type="domain" description="Response regulatory" evidence="8">
    <location>
        <begin position="3"/>
        <end position="118"/>
    </location>
</feature>
<sequence>MIRILLVDDHPSVGEGTKTMLEQDPETEVTVLVSPVEALEVLKHETFDVCLFDLNMPVFSGIELTKRILSIYPDTKILIYTGYEISSHFNLLVESGACGFISKTSTREQLNNAIRCALREESVIPVALLKQLRRTEVRLSQLKSDKAHDDVSINEKEQEILQEVALGKSNKDIAGRLFISQRTVEYNLTRIFQKLKVSSRSEAIVEASRLGLVHLQEFE</sequence>
<dbReference type="Proteomes" id="UP000019364">
    <property type="component" value="Unassembled WGS sequence"/>
</dbReference>
<evidence type="ECO:0000256" key="6">
    <source>
        <dbReference type="PROSITE-ProRule" id="PRU00169"/>
    </source>
</evidence>
<dbReference type="PROSITE" id="PS50043">
    <property type="entry name" value="HTH_LUXR_2"/>
    <property type="match status" value="1"/>
</dbReference>
<dbReference type="SMART" id="SM00421">
    <property type="entry name" value="HTH_LUXR"/>
    <property type="match status" value="1"/>
</dbReference>
<evidence type="ECO:0000259" key="7">
    <source>
        <dbReference type="PROSITE" id="PS50043"/>
    </source>
</evidence>
<dbReference type="GO" id="GO:0006355">
    <property type="term" value="P:regulation of DNA-templated transcription"/>
    <property type="evidence" value="ECO:0007669"/>
    <property type="project" value="InterPro"/>
</dbReference>
<evidence type="ECO:0000259" key="8">
    <source>
        <dbReference type="PROSITE" id="PS50110"/>
    </source>
</evidence>
<dbReference type="InterPro" id="IPR001789">
    <property type="entry name" value="Sig_transdc_resp-reg_receiver"/>
</dbReference>
<dbReference type="SMART" id="SM00448">
    <property type="entry name" value="REC"/>
    <property type="match status" value="1"/>
</dbReference>
<evidence type="ECO:0000313" key="9">
    <source>
        <dbReference type="EMBL" id="GAF06381.1"/>
    </source>
</evidence>
<dbReference type="PROSITE" id="PS50110">
    <property type="entry name" value="RESPONSE_REGULATORY"/>
    <property type="match status" value="1"/>
</dbReference>
<evidence type="ECO:0000313" key="10">
    <source>
        <dbReference type="Proteomes" id="UP000019364"/>
    </source>
</evidence>
<dbReference type="InterPro" id="IPR036388">
    <property type="entry name" value="WH-like_DNA-bd_sf"/>
</dbReference>
<dbReference type="PRINTS" id="PR00038">
    <property type="entry name" value="HTHLUXR"/>
</dbReference>
<dbReference type="Gene3D" id="1.10.10.10">
    <property type="entry name" value="Winged helix-like DNA-binding domain superfamily/Winged helix DNA-binding domain"/>
    <property type="match status" value="1"/>
</dbReference>
<dbReference type="PANTHER" id="PTHR43214:SF1">
    <property type="entry name" value="TRANSCRIPTIONAL REGULATORY PROTEIN COMA"/>
    <property type="match status" value="1"/>
</dbReference>
<dbReference type="CDD" id="cd17535">
    <property type="entry name" value="REC_NarL-like"/>
    <property type="match status" value="1"/>
</dbReference>
<dbReference type="STRING" id="1236976.JCM16418_334"/>
<keyword evidence="3" id="KW-0805">Transcription regulation</keyword>
<dbReference type="EMBL" id="BAVZ01000001">
    <property type="protein sequence ID" value="GAF06381.1"/>
    <property type="molecule type" value="Genomic_DNA"/>
</dbReference>
<dbReference type="AlphaFoldDB" id="W7YNW5"/>
<protein>
    <submittedName>
        <fullName evidence="9">Two-component response regulator ComA</fullName>
    </submittedName>
</protein>
<keyword evidence="4" id="KW-0238">DNA-binding</keyword>
<dbReference type="InterPro" id="IPR058245">
    <property type="entry name" value="NreC/VraR/RcsB-like_REC"/>
</dbReference>
<dbReference type="Gene3D" id="3.40.50.2300">
    <property type="match status" value="1"/>
</dbReference>
<proteinExistence type="predicted"/>
<dbReference type="InterPro" id="IPR039420">
    <property type="entry name" value="WalR-like"/>
</dbReference>
<dbReference type="PANTHER" id="PTHR43214">
    <property type="entry name" value="TWO-COMPONENT RESPONSE REGULATOR"/>
    <property type="match status" value="1"/>
</dbReference>
<dbReference type="InterPro" id="IPR000792">
    <property type="entry name" value="Tscrpt_reg_LuxR_C"/>
</dbReference>
<dbReference type="InterPro" id="IPR011006">
    <property type="entry name" value="CheY-like_superfamily"/>
</dbReference>
<dbReference type="Pfam" id="PF00196">
    <property type="entry name" value="GerE"/>
    <property type="match status" value="1"/>
</dbReference>
<keyword evidence="2" id="KW-0902">Two-component regulatory system</keyword>
<keyword evidence="5" id="KW-0804">Transcription</keyword>
<dbReference type="CDD" id="cd06170">
    <property type="entry name" value="LuxR_C_like"/>
    <property type="match status" value="1"/>
</dbReference>
<dbReference type="OrthoDB" id="118459at2"/>
<dbReference type="RefSeq" id="WP_036645424.1">
    <property type="nucleotide sequence ID" value="NZ_BAVZ01000001.1"/>
</dbReference>
<keyword evidence="1 6" id="KW-0597">Phosphoprotein</keyword>
<keyword evidence="10" id="KW-1185">Reference proteome</keyword>
<evidence type="ECO:0000256" key="1">
    <source>
        <dbReference type="ARBA" id="ARBA00022553"/>
    </source>
</evidence>
<dbReference type="Pfam" id="PF00072">
    <property type="entry name" value="Response_reg"/>
    <property type="match status" value="1"/>
</dbReference>
<evidence type="ECO:0000256" key="4">
    <source>
        <dbReference type="ARBA" id="ARBA00023125"/>
    </source>
</evidence>
<feature type="domain" description="HTH luxR-type" evidence="7">
    <location>
        <begin position="146"/>
        <end position="211"/>
    </location>
</feature>
<dbReference type="GO" id="GO:0000160">
    <property type="term" value="P:phosphorelay signal transduction system"/>
    <property type="evidence" value="ECO:0007669"/>
    <property type="project" value="UniProtKB-KW"/>
</dbReference>
<dbReference type="eggNOG" id="COG2197">
    <property type="taxonomic scope" value="Bacteria"/>
</dbReference>
<evidence type="ECO:0000256" key="5">
    <source>
        <dbReference type="ARBA" id="ARBA00023163"/>
    </source>
</evidence>
<dbReference type="GO" id="GO:0003677">
    <property type="term" value="F:DNA binding"/>
    <property type="evidence" value="ECO:0007669"/>
    <property type="project" value="UniProtKB-KW"/>
</dbReference>